<keyword evidence="1" id="KW-0472">Membrane</keyword>
<sequence>MLQDQSTAARAIIAEHEAVNANYQPTDQDADYTTGFRKFGYWTLIIGTAVALLTILLVFVI</sequence>
<evidence type="ECO:0000313" key="2">
    <source>
        <dbReference type="EMBL" id="QDT89904.1"/>
    </source>
</evidence>
<accession>A0A517VA66</accession>
<evidence type="ECO:0000313" key="3">
    <source>
        <dbReference type="Proteomes" id="UP000316855"/>
    </source>
</evidence>
<dbReference type="Proteomes" id="UP000316855">
    <property type="component" value="Chromosome"/>
</dbReference>
<keyword evidence="1" id="KW-0812">Transmembrane</keyword>
<organism evidence="2 3">
    <name type="scientific">Gimesia algae</name>
    <dbReference type="NCBI Taxonomy" id="2527971"/>
    <lineage>
        <taxon>Bacteria</taxon>
        <taxon>Pseudomonadati</taxon>
        <taxon>Planctomycetota</taxon>
        <taxon>Planctomycetia</taxon>
        <taxon>Planctomycetales</taxon>
        <taxon>Planctomycetaceae</taxon>
        <taxon>Gimesia</taxon>
    </lineage>
</organism>
<evidence type="ECO:0000256" key="1">
    <source>
        <dbReference type="SAM" id="Phobius"/>
    </source>
</evidence>
<keyword evidence="3" id="KW-1185">Reference proteome</keyword>
<proteinExistence type="predicted"/>
<keyword evidence="1" id="KW-1133">Transmembrane helix</keyword>
<dbReference type="EMBL" id="CP036343">
    <property type="protein sequence ID" value="QDT89904.1"/>
    <property type="molecule type" value="Genomic_DNA"/>
</dbReference>
<dbReference type="AlphaFoldDB" id="A0A517VA66"/>
<reference evidence="2 3" key="1">
    <citation type="submission" date="2019-02" db="EMBL/GenBank/DDBJ databases">
        <title>Deep-cultivation of Planctomycetes and their phenomic and genomic characterization uncovers novel biology.</title>
        <authorList>
            <person name="Wiegand S."/>
            <person name="Jogler M."/>
            <person name="Boedeker C."/>
            <person name="Pinto D."/>
            <person name="Vollmers J."/>
            <person name="Rivas-Marin E."/>
            <person name="Kohn T."/>
            <person name="Peeters S.H."/>
            <person name="Heuer A."/>
            <person name="Rast P."/>
            <person name="Oberbeckmann S."/>
            <person name="Bunk B."/>
            <person name="Jeske O."/>
            <person name="Meyerdierks A."/>
            <person name="Storesund J.E."/>
            <person name="Kallscheuer N."/>
            <person name="Luecker S."/>
            <person name="Lage O.M."/>
            <person name="Pohl T."/>
            <person name="Merkel B.J."/>
            <person name="Hornburger P."/>
            <person name="Mueller R.-W."/>
            <person name="Bruemmer F."/>
            <person name="Labrenz M."/>
            <person name="Spormann A.M."/>
            <person name="Op den Camp H."/>
            <person name="Overmann J."/>
            <person name="Amann R."/>
            <person name="Jetten M.S.M."/>
            <person name="Mascher T."/>
            <person name="Medema M.H."/>
            <person name="Devos D.P."/>
            <person name="Kaster A.-K."/>
            <person name="Ovreas L."/>
            <person name="Rohde M."/>
            <person name="Galperin M.Y."/>
            <person name="Jogler C."/>
        </authorList>
    </citation>
    <scope>NUCLEOTIDE SEQUENCE [LARGE SCALE GENOMIC DNA]</scope>
    <source>
        <strain evidence="2 3">Pan161</strain>
    </source>
</reference>
<feature type="transmembrane region" description="Helical" evidence="1">
    <location>
        <begin position="39"/>
        <end position="60"/>
    </location>
</feature>
<name>A0A517VA66_9PLAN</name>
<dbReference type="KEGG" id="gax:Pan161_15370"/>
<protein>
    <submittedName>
        <fullName evidence="2">Uncharacterized protein</fullName>
    </submittedName>
</protein>
<gene>
    <name evidence="2" type="ORF">Pan161_15370</name>
</gene>